<dbReference type="EMBL" id="JAEAOA010000412">
    <property type="protein sequence ID" value="KAK3577735.1"/>
    <property type="molecule type" value="Genomic_DNA"/>
</dbReference>
<sequence>MDSDTLLFLTLVNVFVLLLLPAEGAEYYGTFPNNFMWGLATSAHQIEGAWNDSGKSEHIWDRFCHAGKCWNGATGDVACDSFHKYMVDVQLLKKIGVTHYRFSLAWTRIIPNPLTGEVNHEGLNYYQKLIDELQRNNIIPLVTIFHWDLPQTLEDIGSWANESLVGYYKHYADVVFKAYGDKVLMI</sequence>
<name>A0AAE0RR12_9BIVA</name>
<dbReference type="AlphaFoldDB" id="A0AAE0RR12"/>
<dbReference type="GO" id="GO:0005975">
    <property type="term" value="P:carbohydrate metabolic process"/>
    <property type="evidence" value="ECO:0007669"/>
    <property type="project" value="InterPro"/>
</dbReference>
<evidence type="ECO:0000313" key="6">
    <source>
        <dbReference type="EMBL" id="KAK3577735.1"/>
    </source>
</evidence>
<accession>A0AAE0RR12</accession>
<comment type="similarity">
    <text evidence="1 4">Belongs to the glycosyl hydrolase 1 family.</text>
</comment>
<reference evidence="6" key="2">
    <citation type="journal article" date="2021" name="Genome Biol. Evol.">
        <title>Developing a high-quality reference genome for a parasitic bivalve with doubly uniparental inheritance (Bivalvia: Unionida).</title>
        <authorList>
            <person name="Smith C.H."/>
        </authorList>
    </citation>
    <scope>NUCLEOTIDE SEQUENCE</scope>
    <source>
        <strain evidence="6">CHS0354</strain>
        <tissue evidence="6">Mantle</tissue>
    </source>
</reference>
<feature type="signal peptide" evidence="5">
    <location>
        <begin position="1"/>
        <end position="24"/>
    </location>
</feature>
<evidence type="ECO:0000256" key="1">
    <source>
        <dbReference type="ARBA" id="ARBA00010838"/>
    </source>
</evidence>
<gene>
    <name evidence="6" type="ORF">CHS0354_005827</name>
</gene>
<evidence type="ECO:0000256" key="4">
    <source>
        <dbReference type="RuleBase" id="RU003690"/>
    </source>
</evidence>
<dbReference type="Pfam" id="PF00232">
    <property type="entry name" value="Glyco_hydro_1"/>
    <property type="match status" value="1"/>
</dbReference>
<dbReference type="PANTHER" id="PTHR10353">
    <property type="entry name" value="GLYCOSYL HYDROLASE"/>
    <property type="match status" value="1"/>
</dbReference>
<proteinExistence type="inferred from homology"/>
<dbReference type="InterPro" id="IPR001360">
    <property type="entry name" value="Glyco_hydro_1"/>
</dbReference>
<dbReference type="PROSITE" id="PS00653">
    <property type="entry name" value="GLYCOSYL_HYDROL_F1_2"/>
    <property type="match status" value="1"/>
</dbReference>
<reference evidence="6" key="3">
    <citation type="submission" date="2023-05" db="EMBL/GenBank/DDBJ databases">
        <authorList>
            <person name="Smith C.H."/>
        </authorList>
    </citation>
    <scope>NUCLEOTIDE SEQUENCE</scope>
    <source>
        <strain evidence="6">CHS0354</strain>
        <tissue evidence="6">Mantle</tissue>
    </source>
</reference>
<comment type="caution">
    <text evidence="6">The sequence shown here is derived from an EMBL/GenBank/DDBJ whole genome shotgun (WGS) entry which is preliminary data.</text>
</comment>
<protein>
    <recommendedName>
        <fullName evidence="8">Beta-glucosidase</fullName>
    </recommendedName>
</protein>
<reference evidence="6" key="1">
    <citation type="journal article" date="2021" name="Genome Biol. Evol.">
        <title>A High-Quality Reference Genome for a Parasitic Bivalve with Doubly Uniparental Inheritance (Bivalvia: Unionida).</title>
        <authorList>
            <person name="Smith C.H."/>
        </authorList>
    </citation>
    <scope>NUCLEOTIDE SEQUENCE</scope>
    <source>
        <strain evidence="6">CHS0354</strain>
    </source>
</reference>
<dbReference type="Gene3D" id="3.20.20.80">
    <property type="entry name" value="Glycosidases"/>
    <property type="match status" value="1"/>
</dbReference>
<evidence type="ECO:0000313" key="7">
    <source>
        <dbReference type="Proteomes" id="UP001195483"/>
    </source>
</evidence>
<evidence type="ECO:0000256" key="2">
    <source>
        <dbReference type="ARBA" id="ARBA00022801"/>
    </source>
</evidence>
<evidence type="ECO:0000256" key="5">
    <source>
        <dbReference type="SAM" id="SignalP"/>
    </source>
</evidence>
<dbReference type="InterPro" id="IPR033132">
    <property type="entry name" value="GH_1_N_CS"/>
</dbReference>
<organism evidence="6 7">
    <name type="scientific">Potamilus streckersoni</name>
    <dbReference type="NCBI Taxonomy" id="2493646"/>
    <lineage>
        <taxon>Eukaryota</taxon>
        <taxon>Metazoa</taxon>
        <taxon>Spiralia</taxon>
        <taxon>Lophotrochozoa</taxon>
        <taxon>Mollusca</taxon>
        <taxon>Bivalvia</taxon>
        <taxon>Autobranchia</taxon>
        <taxon>Heteroconchia</taxon>
        <taxon>Palaeoheterodonta</taxon>
        <taxon>Unionida</taxon>
        <taxon>Unionoidea</taxon>
        <taxon>Unionidae</taxon>
        <taxon>Ambleminae</taxon>
        <taxon>Lampsilini</taxon>
        <taxon>Potamilus</taxon>
    </lineage>
</organism>
<dbReference type="InterPro" id="IPR017853">
    <property type="entry name" value="GH"/>
</dbReference>
<keyword evidence="3" id="KW-0326">Glycosidase</keyword>
<keyword evidence="5" id="KW-0732">Signal</keyword>
<feature type="chain" id="PRO_5041926573" description="Beta-glucosidase" evidence="5">
    <location>
        <begin position="25"/>
        <end position="186"/>
    </location>
</feature>
<keyword evidence="7" id="KW-1185">Reference proteome</keyword>
<dbReference type="GO" id="GO:0004553">
    <property type="term" value="F:hydrolase activity, hydrolyzing O-glycosyl compounds"/>
    <property type="evidence" value="ECO:0007669"/>
    <property type="project" value="InterPro"/>
</dbReference>
<dbReference type="PANTHER" id="PTHR10353:SF36">
    <property type="entry name" value="LP05116P"/>
    <property type="match status" value="1"/>
</dbReference>
<evidence type="ECO:0008006" key="8">
    <source>
        <dbReference type="Google" id="ProtNLM"/>
    </source>
</evidence>
<dbReference type="SUPFAM" id="SSF51445">
    <property type="entry name" value="(Trans)glycosidases"/>
    <property type="match status" value="1"/>
</dbReference>
<evidence type="ECO:0000256" key="3">
    <source>
        <dbReference type="ARBA" id="ARBA00023295"/>
    </source>
</evidence>
<keyword evidence="2" id="KW-0378">Hydrolase</keyword>
<dbReference type="Proteomes" id="UP001195483">
    <property type="component" value="Unassembled WGS sequence"/>
</dbReference>